<dbReference type="InterPro" id="IPR000652">
    <property type="entry name" value="Triosephosphate_isomerase"/>
</dbReference>
<dbReference type="PROSITE" id="PS51440">
    <property type="entry name" value="TIM_2"/>
    <property type="match status" value="1"/>
</dbReference>
<dbReference type="GO" id="GO:0004807">
    <property type="term" value="F:triose-phosphate isomerase activity"/>
    <property type="evidence" value="ECO:0007669"/>
    <property type="project" value="InterPro"/>
</dbReference>
<accession>A0A382P8I2</accession>
<sequence length="29" mass="3360">MSERTPFIVGNWKMYKTVAEARGALTVFR</sequence>
<organism evidence="1">
    <name type="scientific">marine metagenome</name>
    <dbReference type="NCBI Taxonomy" id="408172"/>
    <lineage>
        <taxon>unclassified sequences</taxon>
        <taxon>metagenomes</taxon>
        <taxon>ecological metagenomes</taxon>
    </lineage>
</organism>
<feature type="non-terminal residue" evidence="1">
    <location>
        <position position="29"/>
    </location>
</feature>
<dbReference type="EMBL" id="UINC01105179">
    <property type="protein sequence ID" value="SVC68925.1"/>
    <property type="molecule type" value="Genomic_DNA"/>
</dbReference>
<reference evidence="1" key="1">
    <citation type="submission" date="2018-05" db="EMBL/GenBank/DDBJ databases">
        <authorList>
            <person name="Lanie J.A."/>
            <person name="Ng W.-L."/>
            <person name="Kazmierczak K.M."/>
            <person name="Andrzejewski T.M."/>
            <person name="Davidsen T.M."/>
            <person name="Wayne K.J."/>
            <person name="Tettelin H."/>
            <person name="Glass J.I."/>
            <person name="Rusch D."/>
            <person name="Podicherti R."/>
            <person name="Tsui H.-C.T."/>
            <person name="Winkler M.E."/>
        </authorList>
    </citation>
    <scope>NUCLEOTIDE SEQUENCE</scope>
</reference>
<evidence type="ECO:0008006" key="2">
    <source>
        <dbReference type="Google" id="ProtNLM"/>
    </source>
</evidence>
<dbReference type="AlphaFoldDB" id="A0A382P8I2"/>
<evidence type="ECO:0000313" key="1">
    <source>
        <dbReference type="EMBL" id="SVC68925.1"/>
    </source>
</evidence>
<protein>
    <recommendedName>
        <fullName evidence="2">Triose-phosphate isomerase</fullName>
    </recommendedName>
</protein>
<name>A0A382P8I2_9ZZZZ</name>
<gene>
    <name evidence="1" type="ORF">METZ01_LOCUS321779</name>
</gene>
<proteinExistence type="predicted"/>